<organism evidence="1 2">
    <name type="scientific">Armillaria solidipes</name>
    <dbReference type="NCBI Taxonomy" id="1076256"/>
    <lineage>
        <taxon>Eukaryota</taxon>
        <taxon>Fungi</taxon>
        <taxon>Dikarya</taxon>
        <taxon>Basidiomycota</taxon>
        <taxon>Agaricomycotina</taxon>
        <taxon>Agaricomycetes</taxon>
        <taxon>Agaricomycetidae</taxon>
        <taxon>Agaricales</taxon>
        <taxon>Marasmiineae</taxon>
        <taxon>Physalacriaceae</taxon>
        <taxon>Armillaria</taxon>
    </lineage>
</organism>
<dbReference type="AlphaFoldDB" id="A0A2H3BT09"/>
<accession>A0A2H3BT09</accession>
<evidence type="ECO:0000313" key="2">
    <source>
        <dbReference type="Proteomes" id="UP000218334"/>
    </source>
</evidence>
<reference evidence="2" key="1">
    <citation type="journal article" date="2017" name="Nat. Ecol. Evol.">
        <title>Genome expansion and lineage-specific genetic innovations in the forest pathogenic fungi Armillaria.</title>
        <authorList>
            <person name="Sipos G."/>
            <person name="Prasanna A.N."/>
            <person name="Walter M.C."/>
            <person name="O'Connor E."/>
            <person name="Balint B."/>
            <person name="Krizsan K."/>
            <person name="Kiss B."/>
            <person name="Hess J."/>
            <person name="Varga T."/>
            <person name="Slot J."/>
            <person name="Riley R."/>
            <person name="Boka B."/>
            <person name="Rigling D."/>
            <person name="Barry K."/>
            <person name="Lee J."/>
            <person name="Mihaltcheva S."/>
            <person name="LaButti K."/>
            <person name="Lipzen A."/>
            <person name="Waldron R."/>
            <person name="Moloney N.M."/>
            <person name="Sperisen C."/>
            <person name="Kredics L."/>
            <person name="Vagvoelgyi C."/>
            <person name="Patrignani A."/>
            <person name="Fitzpatrick D."/>
            <person name="Nagy I."/>
            <person name="Doyle S."/>
            <person name="Anderson J.B."/>
            <person name="Grigoriev I.V."/>
            <person name="Gueldener U."/>
            <person name="Muensterkoetter M."/>
            <person name="Nagy L.G."/>
        </authorList>
    </citation>
    <scope>NUCLEOTIDE SEQUENCE [LARGE SCALE GENOMIC DNA]</scope>
    <source>
        <strain evidence="2">28-4</strain>
    </source>
</reference>
<name>A0A2H3BT09_9AGAR</name>
<sequence>MPLVPLLRTLTASLPHLYLSLLQNNVQTQQTIDPAHRRLYKEVVNRKTFKREIQRTLSPLFVTVLQSCEGKLAKTKDYRRKESGSSCTGSRNRGVQDEAYMYLLPEERLASHDSSAG</sequence>
<dbReference type="Proteomes" id="UP000218334">
    <property type="component" value="Unassembled WGS sequence"/>
</dbReference>
<protein>
    <submittedName>
        <fullName evidence="1">Uncharacterized protein</fullName>
    </submittedName>
</protein>
<proteinExistence type="predicted"/>
<gene>
    <name evidence="1" type="ORF">ARMSODRAFT_741713</name>
</gene>
<dbReference type="EMBL" id="KZ293422">
    <property type="protein sequence ID" value="PBK72074.1"/>
    <property type="molecule type" value="Genomic_DNA"/>
</dbReference>
<evidence type="ECO:0000313" key="1">
    <source>
        <dbReference type="EMBL" id="PBK72074.1"/>
    </source>
</evidence>
<keyword evidence="2" id="KW-1185">Reference proteome</keyword>